<dbReference type="GO" id="GO:0016887">
    <property type="term" value="F:ATP hydrolysis activity"/>
    <property type="evidence" value="ECO:0007669"/>
    <property type="project" value="InterPro"/>
</dbReference>
<dbReference type="GO" id="GO:0005886">
    <property type="term" value="C:plasma membrane"/>
    <property type="evidence" value="ECO:0007669"/>
    <property type="project" value="UniProtKB-SubCell"/>
</dbReference>
<dbReference type="SMART" id="SM00382">
    <property type="entry name" value="AAA"/>
    <property type="match status" value="1"/>
</dbReference>
<dbReference type="SUPFAM" id="SSF52540">
    <property type="entry name" value="P-loop containing nucleoside triphosphate hydrolases"/>
    <property type="match status" value="1"/>
</dbReference>
<dbReference type="PANTHER" id="PTHR43166:SF35">
    <property type="entry name" value="L-CYSTINE IMPORT ATP-BINDING PROTEIN TCYN"/>
    <property type="match status" value="1"/>
</dbReference>
<comment type="subcellular location">
    <subcellularLocation>
        <location evidence="1">Cell membrane</location>
        <topology evidence="1">Peripheral membrane protein</topology>
    </subcellularLocation>
</comment>
<dbReference type="Pfam" id="PF10994">
    <property type="entry name" value="DUF2817"/>
    <property type="match status" value="1"/>
</dbReference>
<keyword evidence="4" id="KW-0547">Nucleotide-binding</keyword>
<dbReference type="FunFam" id="3.40.50.300:FF:000020">
    <property type="entry name" value="Amino acid ABC transporter ATP-binding component"/>
    <property type="match status" value="1"/>
</dbReference>
<dbReference type="PROSITE" id="PS00211">
    <property type="entry name" value="ABC_TRANSPORTER_1"/>
    <property type="match status" value="1"/>
</dbReference>
<dbReference type="Gene3D" id="3.40.630.10">
    <property type="entry name" value="Zn peptidases"/>
    <property type="match status" value="1"/>
</dbReference>
<dbReference type="AlphaFoldDB" id="A0A7G6SWG2"/>
<evidence type="ECO:0000256" key="2">
    <source>
        <dbReference type="ARBA" id="ARBA00005417"/>
    </source>
</evidence>
<evidence type="ECO:0000313" key="7">
    <source>
        <dbReference type="EMBL" id="QND58844.1"/>
    </source>
</evidence>
<dbReference type="Pfam" id="PF00005">
    <property type="entry name" value="ABC_tran"/>
    <property type="match status" value="1"/>
</dbReference>
<evidence type="ECO:0000256" key="4">
    <source>
        <dbReference type="ARBA" id="ARBA00022741"/>
    </source>
</evidence>
<dbReference type="PROSITE" id="PS50893">
    <property type="entry name" value="ABC_TRANSPORTER_2"/>
    <property type="match status" value="1"/>
</dbReference>
<name>A0A7G6SWG2_9HYPH</name>
<comment type="similarity">
    <text evidence="2">Belongs to the ABC transporter superfamily.</text>
</comment>
<sequence length="682" mass="73674">MTSPIAKLHGTDKLAEAVDRFEGATARHDHATQPYAASFSAMRDRFRRAAQRAGAELSEYVHPLHGPDGEVLTTDVALLGRRDAQKLIVLISGTHGVEGPFGSACQTAWLSQKSPWKLDAETAVLAIHLINPWGTAWSRRVNEDNVDLNRNFIDWSGGTPPENDSYAGLHHMLAYREWEGPDRTAADEKLLATRTRLGQAGLAAIVEAGQYEFPDGLFYGGAGPVWSNRTLTDILSTFADGARHAVVFDLHTGAGPYAYPALLSVASSEHPGMAWGKSVFGPTLATVITGPDATTSTGIAATATGYVSEAVVRAMPHARVLPLVVECGTLDGAAVMDAVQADNWLHLFGRIDSAIGKRIKATLRGAFIPDDPDWQRTCLSTSLRYFDRALTELQAVEVAESKPGQGGQTLSSDSIAVAGHVPAAAAKVTIPAVQIEDLHKRFGPLLVLKGVNLTAHAGEVISMIGSSGSGKSTFLRCINLLEQPDGGKVAIDGEVIKMKQLSNGRAGPADMAQVERIRAHVGMVFQSFNLWPHMTVLENIIEAPRHVLKEPREKAVDHAHALLKKVGLSDKHAHYPGQLSGGQQQRAAIARTLAMRPKVILFDEPTSALDPELVGEVLRVIRQLAEEGNTMILVTHEMQFAREVSHKILFLHQGKVEEEGAPAELFGSPRSERLRQFLARTL</sequence>
<gene>
    <name evidence="7" type="ORF">HB778_21315</name>
</gene>
<dbReference type="InterPro" id="IPR003593">
    <property type="entry name" value="AAA+_ATPase"/>
</dbReference>
<dbReference type="SUPFAM" id="SSF53187">
    <property type="entry name" value="Zn-dependent exopeptidases"/>
    <property type="match status" value="1"/>
</dbReference>
<dbReference type="InterPro" id="IPR003439">
    <property type="entry name" value="ABC_transporter-like_ATP-bd"/>
</dbReference>
<dbReference type="PANTHER" id="PTHR43166">
    <property type="entry name" value="AMINO ACID IMPORT ATP-BINDING PROTEIN"/>
    <property type="match status" value="1"/>
</dbReference>
<dbReference type="InterPro" id="IPR017871">
    <property type="entry name" value="ABC_transporter-like_CS"/>
</dbReference>
<keyword evidence="3" id="KW-0813">Transport</keyword>
<protein>
    <submittedName>
        <fullName evidence="7">DUF2817 domain-containing protein</fullName>
    </submittedName>
</protein>
<reference evidence="7" key="1">
    <citation type="journal article" date="2020" name="Mol. Plant Microbe Interact.">
        <title>Complete genome sequences of four natural Pseudomonas isolates that catabolize a wide range of aromatic compounds relevant to lignin valorization.</title>
        <authorList>
            <person name="Hatmaker E.A."/>
            <person name="Presle G."/>
            <person name="Cannon O."/>
            <person name="Guss A.M."/>
            <person name="Elkins J.G."/>
        </authorList>
    </citation>
    <scope>NUCLEOTIDE SEQUENCE</scope>
    <source>
        <strain evidence="7">583</strain>
    </source>
</reference>
<dbReference type="Gene3D" id="3.40.50.300">
    <property type="entry name" value="P-loop containing nucleotide triphosphate hydrolases"/>
    <property type="match status" value="1"/>
</dbReference>
<evidence type="ECO:0000259" key="6">
    <source>
        <dbReference type="PROSITE" id="PS50893"/>
    </source>
</evidence>
<dbReference type="CDD" id="cd03262">
    <property type="entry name" value="ABC_HisP_GlnQ"/>
    <property type="match status" value="1"/>
</dbReference>
<evidence type="ECO:0000313" key="8">
    <source>
        <dbReference type="Proteomes" id="UP000515465"/>
    </source>
</evidence>
<accession>A0A7G6SWG2</accession>
<evidence type="ECO:0000256" key="3">
    <source>
        <dbReference type="ARBA" id="ARBA00022448"/>
    </source>
</evidence>
<evidence type="ECO:0000256" key="1">
    <source>
        <dbReference type="ARBA" id="ARBA00004202"/>
    </source>
</evidence>
<organism evidence="7 8">
    <name type="scientific">Mesorhizobium huakuii</name>
    <dbReference type="NCBI Taxonomy" id="28104"/>
    <lineage>
        <taxon>Bacteria</taxon>
        <taxon>Pseudomonadati</taxon>
        <taxon>Pseudomonadota</taxon>
        <taxon>Alphaproteobacteria</taxon>
        <taxon>Hyphomicrobiales</taxon>
        <taxon>Phyllobacteriaceae</taxon>
        <taxon>Mesorhizobium</taxon>
    </lineage>
</organism>
<dbReference type="CDD" id="cd06233">
    <property type="entry name" value="M14-like"/>
    <property type="match status" value="1"/>
</dbReference>
<dbReference type="EMBL" id="CP050296">
    <property type="protein sequence ID" value="QND58844.1"/>
    <property type="molecule type" value="Genomic_DNA"/>
</dbReference>
<dbReference type="Proteomes" id="UP000515465">
    <property type="component" value="Chromosome"/>
</dbReference>
<dbReference type="GO" id="GO:0005524">
    <property type="term" value="F:ATP binding"/>
    <property type="evidence" value="ECO:0007669"/>
    <property type="project" value="UniProtKB-KW"/>
</dbReference>
<proteinExistence type="inferred from homology"/>
<feature type="domain" description="ABC transporter" evidence="6">
    <location>
        <begin position="433"/>
        <end position="678"/>
    </location>
</feature>
<dbReference type="InterPro" id="IPR027417">
    <property type="entry name" value="P-loop_NTPase"/>
</dbReference>
<dbReference type="InterPro" id="IPR021259">
    <property type="entry name" value="DUF2817"/>
</dbReference>
<keyword evidence="5" id="KW-0067">ATP-binding</keyword>
<evidence type="ECO:0000256" key="5">
    <source>
        <dbReference type="ARBA" id="ARBA00022840"/>
    </source>
</evidence>
<dbReference type="InterPro" id="IPR050086">
    <property type="entry name" value="MetN_ABC_transporter-like"/>
</dbReference>